<dbReference type="AlphaFoldDB" id="A0A2A2K3X5"/>
<evidence type="ECO:0000313" key="3">
    <source>
        <dbReference type="Proteomes" id="UP000218231"/>
    </source>
</evidence>
<dbReference type="OrthoDB" id="5851052at2759"/>
<dbReference type="Gene3D" id="3.40.50.300">
    <property type="entry name" value="P-loop containing nucleotide triphosphate hydrolases"/>
    <property type="match status" value="1"/>
</dbReference>
<dbReference type="STRING" id="2018661.A0A2A2K3X5"/>
<dbReference type="GO" id="GO:0003724">
    <property type="term" value="F:RNA helicase activity"/>
    <property type="evidence" value="ECO:0007669"/>
    <property type="project" value="TreeGrafter"/>
</dbReference>
<evidence type="ECO:0000259" key="1">
    <source>
        <dbReference type="PROSITE" id="PS00028"/>
    </source>
</evidence>
<dbReference type="Proteomes" id="UP000218231">
    <property type="component" value="Unassembled WGS sequence"/>
</dbReference>
<sequence length="146" mass="16260">MDIILISCTRSNPAGAVGFLRDYRRVNVATTRAKCGLILVGNAMCLASDPNWNAMLQQYNEEECIVSGPLHNLKPVSLKLPKPKETAPDNSEFVDVLDGHEWFVIETSNNGTFRCKMCDVIISGSGDFESHENGHLHQLKMKQIKK</sequence>
<dbReference type="InterPro" id="IPR013087">
    <property type="entry name" value="Znf_C2H2_type"/>
</dbReference>
<dbReference type="GO" id="GO:0003676">
    <property type="term" value="F:nucleic acid binding"/>
    <property type="evidence" value="ECO:0007669"/>
    <property type="project" value="InterPro"/>
</dbReference>
<dbReference type="EMBL" id="LIAE01009732">
    <property type="protein sequence ID" value="PAV68573.1"/>
    <property type="molecule type" value="Genomic_DNA"/>
</dbReference>
<dbReference type="InterPro" id="IPR003604">
    <property type="entry name" value="Matrin/U1-like-C_Znf_C2H2"/>
</dbReference>
<feature type="domain" description="C2H2-type" evidence="1">
    <location>
        <begin position="115"/>
        <end position="137"/>
    </location>
</feature>
<reference evidence="2 3" key="1">
    <citation type="journal article" date="2017" name="Curr. Biol.">
        <title>Genome architecture and evolution of a unichromosomal asexual nematode.</title>
        <authorList>
            <person name="Fradin H."/>
            <person name="Zegar C."/>
            <person name="Gutwein M."/>
            <person name="Lucas J."/>
            <person name="Kovtun M."/>
            <person name="Corcoran D."/>
            <person name="Baugh L.R."/>
            <person name="Kiontke K."/>
            <person name="Gunsalus K."/>
            <person name="Fitch D.H."/>
            <person name="Piano F."/>
        </authorList>
    </citation>
    <scope>NUCLEOTIDE SEQUENCE [LARGE SCALE GENOMIC DNA]</scope>
    <source>
        <strain evidence="2">PF1309</strain>
    </source>
</reference>
<dbReference type="PROSITE" id="PS00028">
    <property type="entry name" value="ZINC_FINGER_C2H2_1"/>
    <property type="match status" value="1"/>
</dbReference>
<dbReference type="GO" id="GO:0000184">
    <property type="term" value="P:nuclear-transcribed mRNA catabolic process, nonsense-mediated decay"/>
    <property type="evidence" value="ECO:0007669"/>
    <property type="project" value="TreeGrafter"/>
</dbReference>
<dbReference type="InterPro" id="IPR045055">
    <property type="entry name" value="DNA2/NAM7-like"/>
</dbReference>
<proteinExistence type="predicted"/>
<dbReference type="InterPro" id="IPR036236">
    <property type="entry name" value="Znf_C2H2_sf"/>
</dbReference>
<dbReference type="PANTHER" id="PTHR10887:SF364">
    <property type="entry name" value="REGULATOR OF NONSENSE TRANSCRIPTS 1"/>
    <property type="match status" value="1"/>
</dbReference>
<accession>A0A2A2K3X5</accession>
<dbReference type="Pfam" id="PF13087">
    <property type="entry name" value="AAA_12"/>
    <property type="match status" value="1"/>
</dbReference>
<dbReference type="InterPro" id="IPR047187">
    <property type="entry name" value="SF1_C_Upf1"/>
</dbReference>
<comment type="caution">
    <text evidence="2">The sequence shown here is derived from an EMBL/GenBank/DDBJ whole genome shotgun (WGS) entry which is preliminary data.</text>
</comment>
<organism evidence="2 3">
    <name type="scientific">Diploscapter pachys</name>
    <dbReference type="NCBI Taxonomy" id="2018661"/>
    <lineage>
        <taxon>Eukaryota</taxon>
        <taxon>Metazoa</taxon>
        <taxon>Ecdysozoa</taxon>
        <taxon>Nematoda</taxon>
        <taxon>Chromadorea</taxon>
        <taxon>Rhabditida</taxon>
        <taxon>Rhabditina</taxon>
        <taxon>Rhabditomorpha</taxon>
        <taxon>Rhabditoidea</taxon>
        <taxon>Rhabditidae</taxon>
        <taxon>Diploscapter</taxon>
    </lineage>
</organism>
<keyword evidence="3" id="KW-1185">Reference proteome</keyword>
<dbReference type="InterPro" id="IPR041679">
    <property type="entry name" value="DNA2/NAM7-like_C"/>
</dbReference>
<dbReference type="GO" id="GO:0005737">
    <property type="term" value="C:cytoplasm"/>
    <property type="evidence" value="ECO:0007669"/>
    <property type="project" value="TreeGrafter"/>
</dbReference>
<dbReference type="SUPFAM" id="SSF57667">
    <property type="entry name" value="beta-beta-alpha zinc fingers"/>
    <property type="match status" value="1"/>
</dbReference>
<dbReference type="SMART" id="SM00451">
    <property type="entry name" value="ZnF_U1"/>
    <property type="match status" value="1"/>
</dbReference>
<dbReference type="InterPro" id="IPR027417">
    <property type="entry name" value="P-loop_NTPase"/>
</dbReference>
<dbReference type="PANTHER" id="PTHR10887">
    <property type="entry name" value="DNA2/NAM7 HELICASE FAMILY"/>
    <property type="match status" value="1"/>
</dbReference>
<dbReference type="Gene3D" id="3.30.160.60">
    <property type="entry name" value="Classic Zinc Finger"/>
    <property type="match status" value="1"/>
</dbReference>
<dbReference type="CDD" id="cd18808">
    <property type="entry name" value="SF1_C_Upf1"/>
    <property type="match status" value="1"/>
</dbReference>
<name>A0A2A2K3X5_9BILA</name>
<dbReference type="GO" id="GO:0008270">
    <property type="term" value="F:zinc ion binding"/>
    <property type="evidence" value="ECO:0007669"/>
    <property type="project" value="InterPro"/>
</dbReference>
<dbReference type="Pfam" id="PF12874">
    <property type="entry name" value="zf-met"/>
    <property type="match status" value="1"/>
</dbReference>
<evidence type="ECO:0000313" key="2">
    <source>
        <dbReference type="EMBL" id="PAV68573.1"/>
    </source>
</evidence>
<gene>
    <name evidence="2" type="ORF">WR25_02947</name>
</gene>
<protein>
    <recommendedName>
        <fullName evidence="1">C2H2-type domain-containing protein</fullName>
    </recommendedName>
</protein>